<sequence length="963" mass="109781">MDCPTGTLINLNDEEGSSSNLVRENSQERKGNVNKKLGLTPLHLDQSNKTDSTLSDVKEKVQLCGYLSKISYNGPIKSSRTRWFTYNPDSCEMIYYRSSGSDGGNVPVGKIPLRRASFNFSASDLSDNIFTVTSDGTTHTLQACDRKTLLWWLQELQAGRRSFNLKQSDETKEQEEWHGTILGSSLFWVPNVNNTSLGLLDVRPGSKSPAAENEKLEFNIVPHLEAPPDTVGEQAATLHKPRSATLLSQSALSSLSNKIPNLGTLNTAFSNVGEAAMKGLRSQAQKLRPPSLDRRLSETNVDGGTIQKSLSASSSASNLSTMGKEINYQAFVSNLKETIQHMREEIILLKNKLDTKEEAIEMLKLELQKYENLQAQLSKFDGFSETDYKLRSEVIGLKLSNEGLEQDKQDAAKREEELKERVGMLEEMLKIKDDVVVQLSNEVFQLESSNKSLTSDHRKLKKEKNEEFVILTPADASEHIDELKTKVDGYTMQNKFLNNEILELSNLRQVDAKRLQSLQDKVHQQEAEHCQLHSKYLVLLSEMNKPRTESVGLAVAGTKIETSDSDRREMVKILIKEALTDSELKHIEDSDDLRKRKYDQYGFSQVVEDDAESSLLTAASRLEKRSSDILQSLSQYKTSIAVKWQNFLTINKELQRGEDLKALVRLGVPHELRPQVWSWMVNIRTSHIRQKLELDRSYYKDLVHSKEAQLPSKQIELDLLRTLPNNRHFSSLSSSGIDQLRRVLRAYSIHNPSIGYCQGLNRIVAVSLLYLCEEEAFWCLVAIVECIMPPDYYSTTLTASQADQRVFRDLMAEKLPRLHRHLETAGVDSSLITFNWLLCIYCDNVPPDTMLHIWDCLLYEGSKVLFRFGLAFFKYVEDEILQLGDYMAIFNFLRNLSFRMYDVKVLAQTAFSGMNPFPMRKITRLRQIHMEKVRAELRELDNIRSGFTTIRREARRELDSDED</sequence>
<dbReference type="Proteomes" id="UP001642483">
    <property type="component" value="Unassembled WGS sequence"/>
</dbReference>
<dbReference type="Pfam" id="PF00566">
    <property type="entry name" value="RabGAP-TBC"/>
    <property type="match status" value="1"/>
</dbReference>
<dbReference type="PROSITE" id="PS50003">
    <property type="entry name" value="PH_DOMAIN"/>
    <property type="match status" value="1"/>
</dbReference>
<dbReference type="InterPro" id="IPR050302">
    <property type="entry name" value="Rab_GAP_TBC_domain"/>
</dbReference>
<protein>
    <recommendedName>
        <fullName evidence="7">TBC1 domain family member 2B</fullName>
    </recommendedName>
</protein>
<keyword evidence="6" id="KW-1185">Reference proteome</keyword>
<keyword evidence="1" id="KW-0175">Coiled coil</keyword>
<dbReference type="Pfam" id="PF00169">
    <property type="entry name" value="PH"/>
    <property type="match status" value="1"/>
</dbReference>
<dbReference type="Gene3D" id="2.30.29.30">
    <property type="entry name" value="Pleckstrin-homology domain (PH domain)/Phosphotyrosine-binding domain (PTB)"/>
    <property type="match status" value="1"/>
</dbReference>
<accession>A0ABP0FEJ0</accession>
<evidence type="ECO:0000313" key="5">
    <source>
        <dbReference type="EMBL" id="CAK8677308.1"/>
    </source>
</evidence>
<feature type="coiled-coil region" evidence="1">
    <location>
        <begin position="332"/>
        <end position="376"/>
    </location>
</feature>
<reference evidence="5 6" key="1">
    <citation type="submission" date="2024-02" db="EMBL/GenBank/DDBJ databases">
        <authorList>
            <person name="Daric V."/>
            <person name="Darras S."/>
        </authorList>
    </citation>
    <scope>NUCLEOTIDE SEQUENCE [LARGE SCALE GENOMIC DNA]</scope>
</reference>
<dbReference type="EMBL" id="CAWYQH010000046">
    <property type="protein sequence ID" value="CAK8677308.1"/>
    <property type="molecule type" value="Genomic_DNA"/>
</dbReference>
<evidence type="ECO:0000256" key="2">
    <source>
        <dbReference type="SAM" id="MobiDB-lite"/>
    </source>
</evidence>
<dbReference type="Gene3D" id="1.10.472.80">
    <property type="entry name" value="Ypt/Rab-GAP domain of gyp1p, domain 3"/>
    <property type="match status" value="1"/>
</dbReference>
<dbReference type="SMART" id="SM00233">
    <property type="entry name" value="PH"/>
    <property type="match status" value="1"/>
</dbReference>
<gene>
    <name evidence="5" type="ORF">CVLEPA_LOCUS6699</name>
</gene>
<dbReference type="InterPro" id="IPR011993">
    <property type="entry name" value="PH-like_dom_sf"/>
</dbReference>
<dbReference type="InterPro" id="IPR001849">
    <property type="entry name" value="PH_domain"/>
</dbReference>
<evidence type="ECO:0000256" key="1">
    <source>
        <dbReference type="SAM" id="Coils"/>
    </source>
</evidence>
<evidence type="ECO:0000259" key="4">
    <source>
        <dbReference type="PROSITE" id="PS50086"/>
    </source>
</evidence>
<dbReference type="SUPFAM" id="SSF50729">
    <property type="entry name" value="PH domain-like"/>
    <property type="match status" value="1"/>
</dbReference>
<dbReference type="PANTHER" id="PTHR47219">
    <property type="entry name" value="RAB GTPASE-ACTIVATING PROTEIN 1-LIKE"/>
    <property type="match status" value="1"/>
</dbReference>
<evidence type="ECO:0008006" key="7">
    <source>
        <dbReference type="Google" id="ProtNLM"/>
    </source>
</evidence>
<feature type="domain" description="Rab-GAP TBC" evidence="4">
    <location>
        <begin position="667"/>
        <end position="861"/>
    </location>
</feature>
<evidence type="ECO:0000313" key="6">
    <source>
        <dbReference type="Proteomes" id="UP001642483"/>
    </source>
</evidence>
<name>A0ABP0FEJ0_CLALP</name>
<dbReference type="SMART" id="SM00164">
    <property type="entry name" value="TBC"/>
    <property type="match status" value="1"/>
</dbReference>
<dbReference type="PROSITE" id="PS50086">
    <property type="entry name" value="TBC_RABGAP"/>
    <property type="match status" value="1"/>
</dbReference>
<dbReference type="PANTHER" id="PTHR47219:SF20">
    <property type="entry name" value="TBC1 DOMAIN FAMILY MEMBER 2B"/>
    <property type="match status" value="1"/>
</dbReference>
<dbReference type="InterPro" id="IPR035969">
    <property type="entry name" value="Rab-GAP_TBC_sf"/>
</dbReference>
<feature type="coiled-coil region" evidence="1">
    <location>
        <begin position="401"/>
        <end position="428"/>
    </location>
</feature>
<dbReference type="Gene3D" id="1.10.8.270">
    <property type="entry name" value="putative rabgap domain of human tbc1 domain family member 14 like domains"/>
    <property type="match status" value="1"/>
</dbReference>
<feature type="domain" description="PH" evidence="3">
    <location>
        <begin position="60"/>
        <end position="161"/>
    </location>
</feature>
<dbReference type="SUPFAM" id="SSF47923">
    <property type="entry name" value="Ypt/Rab-GAP domain of gyp1p"/>
    <property type="match status" value="2"/>
</dbReference>
<comment type="caution">
    <text evidence="5">The sequence shown here is derived from an EMBL/GenBank/DDBJ whole genome shotgun (WGS) entry which is preliminary data.</text>
</comment>
<organism evidence="5 6">
    <name type="scientific">Clavelina lepadiformis</name>
    <name type="common">Light-bulb sea squirt</name>
    <name type="synonym">Ascidia lepadiformis</name>
    <dbReference type="NCBI Taxonomy" id="159417"/>
    <lineage>
        <taxon>Eukaryota</taxon>
        <taxon>Metazoa</taxon>
        <taxon>Chordata</taxon>
        <taxon>Tunicata</taxon>
        <taxon>Ascidiacea</taxon>
        <taxon>Aplousobranchia</taxon>
        <taxon>Clavelinidae</taxon>
        <taxon>Clavelina</taxon>
    </lineage>
</organism>
<dbReference type="InterPro" id="IPR000195">
    <property type="entry name" value="Rab-GAP-TBC_dom"/>
</dbReference>
<proteinExistence type="predicted"/>
<evidence type="ECO:0000259" key="3">
    <source>
        <dbReference type="PROSITE" id="PS50003"/>
    </source>
</evidence>
<feature type="region of interest" description="Disordered" evidence="2">
    <location>
        <begin position="1"/>
        <end position="35"/>
    </location>
</feature>